<comment type="pathway">
    <text evidence="7">Carbohydrate biosynthesis.</text>
</comment>
<dbReference type="GO" id="GO:0046872">
    <property type="term" value="F:metal ion binding"/>
    <property type="evidence" value="ECO:0007669"/>
    <property type="project" value="UniProtKB-KW"/>
</dbReference>
<name>A0A0M8K5B8_9CHLR</name>
<evidence type="ECO:0000256" key="8">
    <source>
        <dbReference type="PIRNR" id="PIRNR004532"/>
    </source>
</evidence>
<evidence type="ECO:0000256" key="9">
    <source>
        <dbReference type="PIRSR" id="PIRSR004532-1"/>
    </source>
</evidence>
<comment type="caution">
    <text evidence="11">The sequence shown here is derived from an EMBL/GenBank/DDBJ whole genome shotgun (WGS) entry which is preliminary data.</text>
</comment>
<dbReference type="EMBL" id="BBZA01000022">
    <property type="protein sequence ID" value="GAP61955.1"/>
    <property type="molecule type" value="Genomic_DNA"/>
</dbReference>
<dbReference type="OrthoDB" id="9779353at2"/>
<dbReference type="Proteomes" id="UP000037784">
    <property type="component" value="Unassembled WGS sequence"/>
</dbReference>
<keyword evidence="4 11" id="KW-0378">Hydrolase</keyword>
<dbReference type="PIRSF" id="PIRSF004532">
    <property type="entry name" value="GlpX"/>
    <property type="match status" value="1"/>
</dbReference>
<evidence type="ECO:0000256" key="3">
    <source>
        <dbReference type="ARBA" id="ARBA00022723"/>
    </source>
</evidence>
<evidence type="ECO:0000256" key="2">
    <source>
        <dbReference type="ARBA" id="ARBA00008989"/>
    </source>
</evidence>
<keyword evidence="3 9" id="KW-0479">Metal-binding</keyword>
<evidence type="ECO:0000256" key="10">
    <source>
        <dbReference type="SAM" id="MobiDB-lite"/>
    </source>
</evidence>
<dbReference type="AlphaFoldDB" id="A0A0M8K5B8"/>
<reference evidence="13" key="3">
    <citation type="submission" date="2015-08" db="EMBL/GenBank/DDBJ databases">
        <title>Draft Genome Sequence of a Heterotrophic Facultative Anaerobic Bacterium Ardenticatena maritima Strain 110S.</title>
        <authorList>
            <person name="Kawaichi S."/>
            <person name="Yoshida T."/>
            <person name="Sako Y."/>
            <person name="Nakamura R."/>
        </authorList>
    </citation>
    <scope>NUCLEOTIDE SEQUENCE [LARGE SCALE GENOMIC DNA]</scope>
    <source>
        <strain evidence="13">110S</strain>
    </source>
</reference>
<dbReference type="Pfam" id="PF03320">
    <property type="entry name" value="FBPase_glpX"/>
    <property type="match status" value="1"/>
</dbReference>
<accession>A0A0M8K5B8</accession>
<dbReference type="Gene3D" id="3.30.540.10">
    <property type="entry name" value="Fructose-1,6-Bisphosphatase, subunit A, domain 1"/>
    <property type="match status" value="1"/>
</dbReference>
<dbReference type="NCBIfam" id="TIGR00330">
    <property type="entry name" value="glpX"/>
    <property type="match status" value="1"/>
</dbReference>
<sequence length="327" mass="34908">MKPEARNFGLELVRATEAAALAAGAWMGKGNIVTPDAEAANAMYDVLNSVEMEGYVLLGEERKTGEESPLATGRRVGTGDGPKMDVVADPIDGRKLVAQGLPGALSFAAIAPYGTMWRPRPAVYMEKLIVNHEAASVLVPECLDAPAAWTLALIARAKGKQVGDLVVFVLDRPRHHDLIAEIRSAGAHIMLRSDGDVAGAILAALADDRVDVLMGIGGVVEGTLAACAVRAMGGGMLGRLAPQTKAEYEAVTAAGLDLKRVFTCADIVQSDDVYFAATGITDGPLLDGVVYSRHVRHTHSLVLRGVSRTRREIRTEHWSEFFEKRLC</sequence>
<dbReference type="GO" id="GO:0005829">
    <property type="term" value="C:cytosol"/>
    <property type="evidence" value="ECO:0007669"/>
    <property type="project" value="TreeGrafter"/>
</dbReference>
<dbReference type="GO" id="GO:0042132">
    <property type="term" value="F:fructose 1,6-bisphosphate 1-phosphatase activity"/>
    <property type="evidence" value="ECO:0007669"/>
    <property type="project" value="UniProtKB-EC"/>
</dbReference>
<feature type="binding site" evidence="9">
    <location>
        <position position="89"/>
    </location>
    <ligand>
        <name>Mn(2+)</name>
        <dbReference type="ChEBI" id="CHEBI:29035"/>
        <label>2</label>
    </ligand>
</feature>
<dbReference type="GO" id="GO:0006071">
    <property type="term" value="P:glycerol metabolic process"/>
    <property type="evidence" value="ECO:0007669"/>
    <property type="project" value="InterPro"/>
</dbReference>
<dbReference type="GO" id="GO:0030388">
    <property type="term" value="P:fructose 1,6-bisphosphate metabolic process"/>
    <property type="evidence" value="ECO:0007669"/>
    <property type="project" value="TreeGrafter"/>
</dbReference>
<evidence type="ECO:0000256" key="1">
    <source>
        <dbReference type="ARBA" id="ARBA00001273"/>
    </source>
</evidence>
<dbReference type="PATRIC" id="fig|872965.6.peg.422"/>
<evidence type="ECO:0000256" key="7">
    <source>
        <dbReference type="ARBA" id="ARBA00024331"/>
    </source>
</evidence>
<dbReference type="InterPro" id="IPR004464">
    <property type="entry name" value="FBPase_class-2/SBPase"/>
</dbReference>
<evidence type="ECO:0000313" key="11">
    <source>
        <dbReference type="EMBL" id="GAP61955.1"/>
    </source>
</evidence>
<dbReference type="EMBL" id="LGKN01000003">
    <property type="protein sequence ID" value="KPL89332.1"/>
    <property type="molecule type" value="Genomic_DNA"/>
</dbReference>
<proteinExistence type="inferred from homology"/>
<organism evidence="11 13">
    <name type="scientific">Ardenticatena maritima</name>
    <dbReference type="NCBI Taxonomy" id="872965"/>
    <lineage>
        <taxon>Bacteria</taxon>
        <taxon>Bacillati</taxon>
        <taxon>Chloroflexota</taxon>
        <taxon>Ardenticatenia</taxon>
        <taxon>Ardenticatenales</taxon>
        <taxon>Ardenticatenaceae</taxon>
        <taxon>Ardenticatena</taxon>
    </lineage>
</organism>
<dbReference type="Gene3D" id="3.40.190.90">
    <property type="match status" value="1"/>
</dbReference>
<evidence type="ECO:0000313" key="12">
    <source>
        <dbReference type="EMBL" id="KPL89332.1"/>
    </source>
</evidence>
<protein>
    <recommendedName>
        <fullName evidence="8">Fructose-1,6-bisphosphatase</fullName>
    </recommendedName>
</protein>
<reference evidence="11" key="1">
    <citation type="journal article" date="2015" name="Genome Announc.">
        <title>Draft Genome Sequence of a Heterotrophic Facultative Anaerobic Thermophilic Bacterium, Ardenticatena maritima Strain 110ST.</title>
        <authorList>
            <person name="Kawaichi S."/>
            <person name="Yoshida T."/>
            <person name="Sako Y."/>
            <person name="Nakamura R."/>
        </authorList>
    </citation>
    <scope>NUCLEOTIDE SEQUENCE [LARGE SCALE GENOMIC DNA]</scope>
    <source>
        <strain evidence="11">110S</strain>
    </source>
</reference>
<feature type="region of interest" description="Disordered" evidence="10">
    <location>
        <begin position="63"/>
        <end position="83"/>
    </location>
</feature>
<reference evidence="12 14" key="2">
    <citation type="submission" date="2015-07" db="EMBL/GenBank/DDBJ databases">
        <title>Whole genome sequence of Ardenticatena maritima DSM 23922.</title>
        <authorList>
            <person name="Hemp J."/>
            <person name="Ward L.M."/>
            <person name="Pace L.A."/>
            <person name="Fischer W.W."/>
        </authorList>
    </citation>
    <scope>NUCLEOTIDE SEQUENCE [LARGE SCALE GENOMIC DNA]</scope>
    <source>
        <strain evidence="12 14">110S</strain>
    </source>
</reference>
<dbReference type="PANTHER" id="PTHR30447:SF0">
    <property type="entry name" value="FRUCTOSE-1,6-BISPHOSPHATASE 1 CLASS 2-RELATED"/>
    <property type="match status" value="1"/>
</dbReference>
<evidence type="ECO:0000256" key="4">
    <source>
        <dbReference type="ARBA" id="ARBA00022801"/>
    </source>
</evidence>
<dbReference type="GO" id="GO:0006094">
    <property type="term" value="P:gluconeogenesis"/>
    <property type="evidence" value="ECO:0007669"/>
    <property type="project" value="InterPro"/>
</dbReference>
<dbReference type="PANTHER" id="PTHR30447">
    <property type="entry name" value="FRUCTOSE-1,6-BISPHOSPHATASE CLASS 2"/>
    <property type="match status" value="1"/>
</dbReference>
<dbReference type="Proteomes" id="UP000050502">
    <property type="component" value="Unassembled WGS sequence"/>
</dbReference>
<evidence type="ECO:0000256" key="6">
    <source>
        <dbReference type="ARBA" id="ARBA00023277"/>
    </source>
</evidence>
<keyword evidence="13" id="KW-1185">Reference proteome</keyword>
<evidence type="ECO:0000313" key="13">
    <source>
        <dbReference type="Proteomes" id="UP000037784"/>
    </source>
</evidence>
<dbReference type="RefSeq" id="WP_054491885.1">
    <property type="nucleotide sequence ID" value="NZ_BBZA01000022.1"/>
</dbReference>
<feature type="binding site" evidence="9">
    <location>
        <position position="221"/>
    </location>
    <ligand>
        <name>Mn(2+)</name>
        <dbReference type="ChEBI" id="CHEBI:29035"/>
        <label>2</label>
    </ligand>
</feature>
<evidence type="ECO:0000313" key="14">
    <source>
        <dbReference type="Proteomes" id="UP000050502"/>
    </source>
</evidence>
<comment type="similarity">
    <text evidence="2 8">Belongs to the FBPase class 2 family.</text>
</comment>
<feature type="binding site" evidence="9">
    <location>
        <position position="60"/>
    </location>
    <ligand>
        <name>Mn(2+)</name>
        <dbReference type="ChEBI" id="CHEBI:29035"/>
        <label>1</label>
    </ligand>
</feature>
<keyword evidence="5 9" id="KW-0464">Manganese</keyword>
<dbReference type="STRING" id="872965.SE16_02380"/>
<comment type="cofactor">
    <cofactor evidence="9">
        <name>Mn(2+)</name>
        <dbReference type="ChEBI" id="CHEBI:29035"/>
    </cofactor>
</comment>
<gene>
    <name evidence="11" type="primary">glpX</name>
    <name evidence="11" type="ORF">ARMA_0378</name>
    <name evidence="12" type="ORF">SE16_02380</name>
</gene>
<feature type="binding site" evidence="9">
    <location>
        <position position="92"/>
    </location>
    <ligand>
        <name>Mn(2+)</name>
        <dbReference type="ChEBI" id="CHEBI:29035"/>
        <label>2</label>
    </ligand>
</feature>
<dbReference type="SUPFAM" id="SSF56655">
    <property type="entry name" value="Carbohydrate phosphatase"/>
    <property type="match status" value="1"/>
</dbReference>
<comment type="catalytic activity">
    <reaction evidence="1">
        <text>beta-D-fructose 1,6-bisphosphate + H2O = beta-D-fructose 6-phosphate + phosphate</text>
        <dbReference type="Rhea" id="RHEA:11064"/>
        <dbReference type="ChEBI" id="CHEBI:15377"/>
        <dbReference type="ChEBI" id="CHEBI:32966"/>
        <dbReference type="ChEBI" id="CHEBI:43474"/>
        <dbReference type="ChEBI" id="CHEBI:57634"/>
        <dbReference type="EC" id="3.1.3.11"/>
    </reaction>
</comment>
<feature type="binding site" evidence="9">
    <location>
        <position position="36"/>
    </location>
    <ligand>
        <name>Mn(2+)</name>
        <dbReference type="ChEBI" id="CHEBI:29035"/>
        <label>1</label>
    </ligand>
</feature>
<keyword evidence="6 8" id="KW-0119">Carbohydrate metabolism</keyword>
<evidence type="ECO:0000256" key="5">
    <source>
        <dbReference type="ARBA" id="ARBA00023211"/>
    </source>
</evidence>